<dbReference type="KEGG" id="bmet:BMMGA3_09545"/>
<dbReference type="PROSITE" id="PS51387">
    <property type="entry name" value="FAD_PCMH"/>
    <property type="match status" value="1"/>
</dbReference>
<dbReference type="SMART" id="SM01092">
    <property type="entry name" value="CO_deh_flav_C"/>
    <property type="match status" value="1"/>
</dbReference>
<dbReference type="SUPFAM" id="SSF55447">
    <property type="entry name" value="CO dehydrogenase flavoprotein C-terminal domain-like"/>
    <property type="match status" value="1"/>
</dbReference>
<dbReference type="Pfam" id="PF00941">
    <property type="entry name" value="FAD_binding_5"/>
    <property type="match status" value="1"/>
</dbReference>
<evidence type="ECO:0000256" key="3">
    <source>
        <dbReference type="ARBA" id="ARBA00023002"/>
    </source>
</evidence>
<dbReference type="InterPro" id="IPR051312">
    <property type="entry name" value="Diverse_Substr_Oxidored"/>
</dbReference>
<dbReference type="AlphaFoldDB" id="I3E981"/>
<dbReference type="InterPro" id="IPR005107">
    <property type="entry name" value="CO_DH_flav_C"/>
</dbReference>
<dbReference type="InterPro" id="IPR002346">
    <property type="entry name" value="Mopterin_DH_FAD-bd"/>
</dbReference>
<dbReference type="EMBL" id="CP007739">
    <property type="protein sequence ID" value="AIE60307.1"/>
    <property type="molecule type" value="Genomic_DNA"/>
</dbReference>
<name>I3E981_BACMM</name>
<dbReference type="GO" id="GO:0016491">
    <property type="term" value="F:oxidoreductase activity"/>
    <property type="evidence" value="ECO:0007669"/>
    <property type="project" value="UniProtKB-KW"/>
</dbReference>
<gene>
    <name evidence="5" type="ORF">BMMGA3_09545</name>
</gene>
<dbReference type="GO" id="GO:0071949">
    <property type="term" value="F:FAD binding"/>
    <property type="evidence" value="ECO:0007669"/>
    <property type="project" value="InterPro"/>
</dbReference>
<dbReference type="InterPro" id="IPR036318">
    <property type="entry name" value="FAD-bd_PCMH-like_sf"/>
</dbReference>
<dbReference type="STRING" id="796606.BMMGA3_09545"/>
<dbReference type="InterPro" id="IPR016167">
    <property type="entry name" value="FAD-bd_PCMH_sub1"/>
</dbReference>
<proteinExistence type="predicted"/>
<dbReference type="RefSeq" id="WP_004434672.1">
    <property type="nucleotide sequence ID" value="NZ_ADWW01000002.1"/>
</dbReference>
<dbReference type="HOGENOM" id="CLU_058050_5_0_9"/>
<evidence type="ECO:0000259" key="4">
    <source>
        <dbReference type="PROSITE" id="PS51387"/>
    </source>
</evidence>
<dbReference type="PANTHER" id="PTHR42659:SF2">
    <property type="entry name" value="XANTHINE DEHYDROGENASE SUBUNIT C-RELATED"/>
    <property type="match status" value="1"/>
</dbReference>
<feature type="domain" description="FAD-binding PCMH-type" evidence="4">
    <location>
        <begin position="1"/>
        <end position="174"/>
    </location>
</feature>
<dbReference type="InterPro" id="IPR036683">
    <property type="entry name" value="CO_DH_flav_C_dom_sf"/>
</dbReference>
<accession>I3E981</accession>
<keyword evidence="6" id="KW-1185">Reference proteome</keyword>
<dbReference type="InterPro" id="IPR016169">
    <property type="entry name" value="FAD-bd_PCMH_sub2"/>
</dbReference>
<dbReference type="Gene3D" id="3.30.465.10">
    <property type="match status" value="1"/>
</dbReference>
<dbReference type="Gene3D" id="3.30.43.10">
    <property type="entry name" value="Uridine Diphospho-n-acetylenolpyruvylglucosamine Reductase, domain 2"/>
    <property type="match status" value="1"/>
</dbReference>
<keyword evidence="3" id="KW-0560">Oxidoreductase</keyword>
<evidence type="ECO:0000313" key="6">
    <source>
        <dbReference type="Proteomes" id="UP000027602"/>
    </source>
</evidence>
<evidence type="ECO:0000313" key="5">
    <source>
        <dbReference type="EMBL" id="AIE60307.1"/>
    </source>
</evidence>
<keyword evidence="2" id="KW-0274">FAD</keyword>
<evidence type="ECO:0000256" key="2">
    <source>
        <dbReference type="ARBA" id="ARBA00022827"/>
    </source>
</evidence>
<keyword evidence="1" id="KW-0285">Flavoprotein</keyword>
<dbReference type="eggNOG" id="COG1319">
    <property type="taxonomic scope" value="Bacteria"/>
</dbReference>
<protein>
    <submittedName>
        <fullName evidence="5">Molybdopterin dehydrogenase</fullName>
    </submittedName>
</protein>
<dbReference type="SUPFAM" id="SSF56176">
    <property type="entry name" value="FAD-binding/transporter-associated domain-like"/>
    <property type="match status" value="1"/>
</dbReference>
<evidence type="ECO:0000256" key="1">
    <source>
        <dbReference type="ARBA" id="ARBA00022630"/>
    </source>
</evidence>
<sequence length="277" mass="31549">MVLKDIEYYKPTKIEEATELFFALKRENKAPIYYSGGTEILTFRRLNMIQIGAIIDIKGIQECLAFEISQNYLIIGAAVPLTTIEDKNLFPLLSKTCSEIADRTARNKITIGGNICGQIFYREAVLPFLLADSDVIVGGWDGVKILPIHSIFDKNLLLDQGQFLIQIRTETSFVNLPFIVQKKRQQWETGYPLVTVASLKKDGLLRFAFSGVCPFPFRSKEMEREINNRNLSIEERVANAMHHLPSPILHDIEGSKDFRLFVLKNTLMDFLLEMEGV</sequence>
<dbReference type="OrthoDB" id="9774454at2"/>
<reference evidence="5 6" key="1">
    <citation type="journal article" date="2015" name="BMC Genomics">
        <title>Transcriptome analysis of thermophilic methylotrophic Bacillus methanolicus MGA3 using RNA-sequencing provides detailed insights into its previously uncharted transcriptional landscape.</title>
        <authorList>
            <person name="Irla M."/>
            <person name="Neshat A."/>
            <person name="Brautaset T."/>
            <person name="Ruckert C."/>
            <person name="Kalinowski J."/>
            <person name="Wendisch V.F."/>
        </authorList>
    </citation>
    <scope>NUCLEOTIDE SEQUENCE [LARGE SCALE GENOMIC DNA]</scope>
    <source>
        <strain evidence="6">MGA3 / ATCC 53907</strain>
    </source>
</reference>
<dbReference type="PANTHER" id="PTHR42659">
    <property type="entry name" value="XANTHINE DEHYDROGENASE SUBUNIT C-RELATED"/>
    <property type="match status" value="1"/>
</dbReference>
<dbReference type="InterPro" id="IPR016166">
    <property type="entry name" value="FAD-bd_PCMH"/>
</dbReference>
<dbReference type="Proteomes" id="UP000027602">
    <property type="component" value="Chromosome"/>
</dbReference>
<organism evidence="5 6">
    <name type="scientific">Bacillus methanolicus (strain MGA3 / ATCC 53907)</name>
    <dbReference type="NCBI Taxonomy" id="796606"/>
    <lineage>
        <taxon>Bacteria</taxon>
        <taxon>Bacillati</taxon>
        <taxon>Bacillota</taxon>
        <taxon>Bacilli</taxon>
        <taxon>Bacillales</taxon>
        <taxon>Bacillaceae</taxon>
        <taxon>Bacillus</taxon>
    </lineage>
</organism>